<evidence type="ECO:0000256" key="7">
    <source>
        <dbReference type="HAMAP-Rule" id="MF_00503"/>
    </source>
</evidence>
<organism evidence="10 11">
    <name type="scientific">Ectothiorhodospira magna</name>
    <dbReference type="NCBI Taxonomy" id="867345"/>
    <lineage>
        <taxon>Bacteria</taxon>
        <taxon>Pseudomonadati</taxon>
        <taxon>Pseudomonadota</taxon>
        <taxon>Gammaproteobacteria</taxon>
        <taxon>Chromatiales</taxon>
        <taxon>Ectothiorhodospiraceae</taxon>
        <taxon>Ectothiorhodospira</taxon>
    </lineage>
</organism>
<name>A0A1H9FAA2_9GAMM</name>
<dbReference type="RefSeq" id="WP_090208546.1">
    <property type="nucleotide sequence ID" value="NZ_FOFO01000025.1"/>
</dbReference>
<sequence>MEVILLEKVENLGSLGDKVRVRSGYARNYLLPKGKAKFATEANIAEFEARRAELEKAAAQALAAAQARQAKLEAMTLTITARAGGEGKLFGSVGTNDIADAAKAAGVELEKREVRLPDGPLRQAGEFEVAVHLHTDVNATVKVVVVGVEQ</sequence>
<comment type="function">
    <text evidence="7">Binds to the 23S rRNA.</text>
</comment>
<evidence type="ECO:0000256" key="3">
    <source>
        <dbReference type="ARBA" id="ARBA00022884"/>
    </source>
</evidence>
<dbReference type="EMBL" id="FOFO01000025">
    <property type="protein sequence ID" value="SEQ34829.1"/>
    <property type="molecule type" value="Genomic_DNA"/>
</dbReference>
<dbReference type="OrthoDB" id="9788336at2"/>
<keyword evidence="3 7" id="KW-0694">RNA-binding</keyword>
<dbReference type="HAMAP" id="MF_00503">
    <property type="entry name" value="Ribosomal_bL9"/>
    <property type="match status" value="1"/>
</dbReference>
<evidence type="ECO:0000256" key="5">
    <source>
        <dbReference type="ARBA" id="ARBA00023274"/>
    </source>
</evidence>
<dbReference type="PANTHER" id="PTHR21368">
    <property type="entry name" value="50S RIBOSOMAL PROTEIN L9"/>
    <property type="match status" value="1"/>
</dbReference>
<keyword evidence="5 7" id="KW-0687">Ribonucleoprotein</keyword>
<proteinExistence type="inferred from homology"/>
<dbReference type="STRING" id="867345.SAMN05421693_12531"/>
<dbReference type="InterPro" id="IPR020594">
    <property type="entry name" value="Ribosomal_bL9_bac/chp"/>
</dbReference>
<evidence type="ECO:0000313" key="10">
    <source>
        <dbReference type="EMBL" id="SEQ34829.1"/>
    </source>
</evidence>
<dbReference type="InterPro" id="IPR000244">
    <property type="entry name" value="Ribosomal_bL9"/>
</dbReference>
<feature type="domain" description="Ribosomal protein L9" evidence="9">
    <location>
        <begin position="13"/>
        <end position="40"/>
    </location>
</feature>
<dbReference type="GO" id="GO:0006412">
    <property type="term" value="P:translation"/>
    <property type="evidence" value="ECO:0007669"/>
    <property type="project" value="UniProtKB-UniRule"/>
</dbReference>
<dbReference type="Pfam" id="PF01281">
    <property type="entry name" value="Ribosomal_L9_N"/>
    <property type="match status" value="1"/>
</dbReference>
<dbReference type="GO" id="GO:0005840">
    <property type="term" value="C:ribosome"/>
    <property type="evidence" value="ECO:0007669"/>
    <property type="project" value="UniProtKB-KW"/>
</dbReference>
<accession>A0A1H9FAA2</accession>
<dbReference type="GO" id="GO:1990904">
    <property type="term" value="C:ribonucleoprotein complex"/>
    <property type="evidence" value="ECO:0007669"/>
    <property type="project" value="UniProtKB-KW"/>
</dbReference>
<dbReference type="SUPFAM" id="SSF55653">
    <property type="entry name" value="Ribosomal protein L9 C-domain"/>
    <property type="match status" value="1"/>
</dbReference>
<dbReference type="PROSITE" id="PS00651">
    <property type="entry name" value="RIBOSOMAL_L9"/>
    <property type="match status" value="1"/>
</dbReference>
<evidence type="ECO:0000256" key="6">
    <source>
        <dbReference type="ARBA" id="ARBA00035292"/>
    </source>
</evidence>
<reference evidence="10 11" key="1">
    <citation type="submission" date="2016-10" db="EMBL/GenBank/DDBJ databases">
        <authorList>
            <person name="de Groot N.N."/>
        </authorList>
    </citation>
    <scope>NUCLEOTIDE SEQUENCE [LARGE SCALE GENOMIC DNA]</scope>
    <source>
        <strain evidence="10 11">B7-7</strain>
    </source>
</reference>
<evidence type="ECO:0000256" key="8">
    <source>
        <dbReference type="SAM" id="Coils"/>
    </source>
</evidence>
<evidence type="ECO:0000256" key="4">
    <source>
        <dbReference type="ARBA" id="ARBA00022980"/>
    </source>
</evidence>
<evidence type="ECO:0000313" key="11">
    <source>
        <dbReference type="Proteomes" id="UP000199496"/>
    </source>
</evidence>
<dbReference type="InterPro" id="IPR036935">
    <property type="entry name" value="Ribosomal_bL9_N_sf"/>
</dbReference>
<dbReference type="InterPro" id="IPR009027">
    <property type="entry name" value="Ribosomal_bL9/RNase_H1_N"/>
</dbReference>
<dbReference type="GO" id="GO:0003735">
    <property type="term" value="F:structural constituent of ribosome"/>
    <property type="evidence" value="ECO:0007669"/>
    <property type="project" value="InterPro"/>
</dbReference>
<dbReference type="Gene3D" id="3.10.430.100">
    <property type="entry name" value="Ribosomal protein L9, C-terminal domain"/>
    <property type="match status" value="1"/>
</dbReference>
<dbReference type="Gene3D" id="3.40.5.10">
    <property type="entry name" value="Ribosomal protein L9, N-terminal domain"/>
    <property type="match status" value="1"/>
</dbReference>
<dbReference type="NCBIfam" id="TIGR00158">
    <property type="entry name" value="L9"/>
    <property type="match status" value="1"/>
</dbReference>
<keyword evidence="11" id="KW-1185">Reference proteome</keyword>
<evidence type="ECO:0000259" key="9">
    <source>
        <dbReference type="PROSITE" id="PS00651"/>
    </source>
</evidence>
<dbReference type="Pfam" id="PF03948">
    <property type="entry name" value="Ribosomal_L9_C"/>
    <property type="match status" value="1"/>
</dbReference>
<comment type="similarity">
    <text evidence="1 7">Belongs to the bacterial ribosomal protein bL9 family.</text>
</comment>
<dbReference type="InterPro" id="IPR020069">
    <property type="entry name" value="Ribosomal_bL9_C"/>
</dbReference>
<protein>
    <recommendedName>
        <fullName evidence="6 7">Large ribosomal subunit protein bL9</fullName>
    </recommendedName>
</protein>
<keyword evidence="2 7" id="KW-0699">rRNA-binding</keyword>
<keyword evidence="4 7" id="KW-0689">Ribosomal protein</keyword>
<dbReference type="SUPFAM" id="SSF55658">
    <property type="entry name" value="L9 N-domain-like"/>
    <property type="match status" value="1"/>
</dbReference>
<evidence type="ECO:0000256" key="1">
    <source>
        <dbReference type="ARBA" id="ARBA00010605"/>
    </source>
</evidence>
<gene>
    <name evidence="7" type="primary">rplI</name>
    <name evidence="10" type="ORF">SAMN05421693_12531</name>
</gene>
<dbReference type="GO" id="GO:0019843">
    <property type="term" value="F:rRNA binding"/>
    <property type="evidence" value="ECO:0007669"/>
    <property type="project" value="UniProtKB-UniRule"/>
</dbReference>
<dbReference type="Proteomes" id="UP000199496">
    <property type="component" value="Unassembled WGS sequence"/>
</dbReference>
<dbReference type="InterPro" id="IPR020070">
    <property type="entry name" value="Ribosomal_bL9_N"/>
</dbReference>
<evidence type="ECO:0000256" key="2">
    <source>
        <dbReference type="ARBA" id="ARBA00022730"/>
    </source>
</evidence>
<keyword evidence="8" id="KW-0175">Coiled coil</keyword>
<feature type="coiled-coil region" evidence="8">
    <location>
        <begin position="37"/>
        <end position="64"/>
    </location>
</feature>
<dbReference type="InterPro" id="IPR036791">
    <property type="entry name" value="Ribosomal_bL9_C_sf"/>
</dbReference>
<dbReference type="AlphaFoldDB" id="A0A1H9FAA2"/>